<feature type="region of interest" description="Disordered" evidence="1">
    <location>
        <begin position="87"/>
        <end position="123"/>
    </location>
</feature>
<feature type="compositionally biased region" description="Basic and acidic residues" evidence="1">
    <location>
        <begin position="90"/>
        <end position="116"/>
    </location>
</feature>
<dbReference type="EMBL" id="JANJYJ010000001">
    <property type="protein sequence ID" value="KAK3231865.1"/>
    <property type="molecule type" value="Genomic_DNA"/>
</dbReference>
<gene>
    <name evidence="2" type="ORF">Dsin_003746</name>
</gene>
<keyword evidence="3" id="KW-1185">Reference proteome</keyword>
<sequence>MNLKLKDMAAEKDKVNEIDLTDLLQVAAEVGDDNENHVFDLVKPASLDDDEGNLDPHIASHARDMGINVEQVIIEEVGVDREVIVTIPSDDQHTSDENSGRKDDGDDGDGGDKARGWDSGARGWNAGATSWDVRAGSWDAGATCWNASAAGWDASAAGWDAHGGDFDQNRGRQQGGTSQIDEDSLSMTLSSMNIDTKNSSLGDSQTISSSHVLYYGSYGGCNIFDYPSPQMSYAIPIHADQQYPPS</sequence>
<comment type="caution">
    <text evidence="2">The sequence shown here is derived from an EMBL/GenBank/DDBJ whole genome shotgun (WGS) entry which is preliminary data.</text>
</comment>
<evidence type="ECO:0000256" key="1">
    <source>
        <dbReference type="SAM" id="MobiDB-lite"/>
    </source>
</evidence>
<feature type="compositionally biased region" description="Polar residues" evidence="1">
    <location>
        <begin position="171"/>
        <end position="183"/>
    </location>
</feature>
<proteinExistence type="predicted"/>
<name>A0AAE0EMF7_9ROSI</name>
<evidence type="ECO:0000313" key="2">
    <source>
        <dbReference type="EMBL" id="KAK3231865.1"/>
    </source>
</evidence>
<accession>A0AAE0EMF7</accession>
<feature type="region of interest" description="Disordered" evidence="1">
    <location>
        <begin position="160"/>
        <end position="183"/>
    </location>
</feature>
<evidence type="ECO:0000313" key="3">
    <source>
        <dbReference type="Proteomes" id="UP001281410"/>
    </source>
</evidence>
<reference evidence="2" key="1">
    <citation type="journal article" date="2023" name="Plant J.">
        <title>Genome sequences and population genomics provide insights into the demographic history, inbreeding, and mutation load of two 'living fossil' tree species of Dipteronia.</title>
        <authorList>
            <person name="Feng Y."/>
            <person name="Comes H.P."/>
            <person name="Chen J."/>
            <person name="Zhu S."/>
            <person name="Lu R."/>
            <person name="Zhang X."/>
            <person name="Li P."/>
            <person name="Qiu J."/>
            <person name="Olsen K.M."/>
            <person name="Qiu Y."/>
        </authorList>
    </citation>
    <scope>NUCLEOTIDE SEQUENCE</scope>
    <source>
        <strain evidence="2">NBL</strain>
    </source>
</reference>
<dbReference type="Proteomes" id="UP001281410">
    <property type="component" value="Unassembled WGS sequence"/>
</dbReference>
<protein>
    <submittedName>
        <fullName evidence="2">Uncharacterized protein</fullName>
    </submittedName>
</protein>
<dbReference type="AlphaFoldDB" id="A0AAE0EMF7"/>
<organism evidence="2 3">
    <name type="scientific">Dipteronia sinensis</name>
    <dbReference type="NCBI Taxonomy" id="43782"/>
    <lineage>
        <taxon>Eukaryota</taxon>
        <taxon>Viridiplantae</taxon>
        <taxon>Streptophyta</taxon>
        <taxon>Embryophyta</taxon>
        <taxon>Tracheophyta</taxon>
        <taxon>Spermatophyta</taxon>
        <taxon>Magnoliopsida</taxon>
        <taxon>eudicotyledons</taxon>
        <taxon>Gunneridae</taxon>
        <taxon>Pentapetalae</taxon>
        <taxon>rosids</taxon>
        <taxon>malvids</taxon>
        <taxon>Sapindales</taxon>
        <taxon>Sapindaceae</taxon>
        <taxon>Hippocastanoideae</taxon>
        <taxon>Acereae</taxon>
        <taxon>Dipteronia</taxon>
    </lineage>
</organism>